<dbReference type="AlphaFoldDB" id="A0A1Q8TFH8"/>
<dbReference type="Proteomes" id="UP000186806">
    <property type="component" value="Unassembled WGS sequence"/>
</dbReference>
<accession>A0A1Q8TFH8</accession>
<evidence type="ECO:0000313" key="1">
    <source>
        <dbReference type="EMBL" id="OLO12435.1"/>
    </source>
</evidence>
<dbReference type="EMBL" id="MSDQ01000006">
    <property type="protein sequence ID" value="OLO12435.1"/>
    <property type="molecule type" value="Genomic_DNA"/>
</dbReference>
<gene>
    <name evidence="1" type="ORF">BTW10_02890</name>
</gene>
<dbReference type="Pfam" id="PF06097">
    <property type="entry name" value="DUF945"/>
    <property type="match status" value="1"/>
</dbReference>
<comment type="caution">
    <text evidence="1">The sequence shown here is derived from an EMBL/GenBank/DDBJ whole genome shotgun (WGS) entry which is preliminary data.</text>
</comment>
<evidence type="ECO:0000313" key="2">
    <source>
        <dbReference type="Proteomes" id="UP000186806"/>
    </source>
</evidence>
<name>A0A1Q8TFH8_9GAMM</name>
<sequence>MHKKRWIGGACLLVLLGIGWCAAQAWSSHVGEQALERLTARLDARDGWQASRHEVEQGWWHSSGVLRLETVAPEGSPLRVALPYRVRHGVLSSHLDGEAVVTHAGETLLAADAAPTWQATYRTLSGDMKGQLKWPAFTSRGVLPKPASLEVGAGELMLRGHAGDVRYHLRSAPWRVSLGEASLDIGALDVEGRHRGDERIFHHTTRLSLATLTWHGGAPFSLNALNYEADMRLDDETFGYHGEGDVADIAVAGQSVASGRMSLGLERVDADALRALVERMPADSVGADSGRDVTSIDETSRWARLTPLVVDVLRDSPRLTLEALQVTSEAFGVDSRAFGELTLDGDDSASLAATPVTSPAFWRHLQQRLDGHVTLVDAPALLALHLGLAPETPRLVFRIDDGQWRVNERALHW</sequence>
<evidence type="ECO:0008006" key="3">
    <source>
        <dbReference type="Google" id="ProtNLM"/>
    </source>
</evidence>
<reference evidence="1 2" key="1">
    <citation type="submission" date="2016-12" db="EMBL/GenBank/DDBJ databases">
        <title>Draft genome sequences of strains Salinicola socius SMB35, Salinicola sp. MH3R3-1 and Chromohalobacter sp. SMB17 from the Verkhnekamsk potash mining region of Russia.</title>
        <authorList>
            <person name="Mavrodi D.V."/>
            <person name="Olsson B.E."/>
            <person name="Korsakova E.S."/>
            <person name="Pyankova A."/>
            <person name="Mavrodi O.V."/>
            <person name="Plotnikova E.G."/>
        </authorList>
    </citation>
    <scope>NUCLEOTIDE SEQUENCE [LARGE SCALE GENOMIC DNA]</scope>
    <source>
        <strain evidence="1 2">SMB17</strain>
    </source>
</reference>
<dbReference type="RefSeq" id="WP_075368078.1">
    <property type="nucleotide sequence ID" value="NZ_MSDQ01000006.1"/>
</dbReference>
<protein>
    <recommendedName>
        <fullName evidence="3">DUF945 domain-containing protein</fullName>
    </recommendedName>
</protein>
<dbReference type="InterPro" id="IPR010352">
    <property type="entry name" value="DUF945"/>
</dbReference>
<keyword evidence="2" id="KW-1185">Reference proteome</keyword>
<dbReference type="STRING" id="223900.GCA_000821045_01768"/>
<organism evidence="1 2">
    <name type="scientific">Chromohalobacter japonicus</name>
    <dbReference type="NCBI Taxonomy" id="223900"/>
    <lineage>
        <taxon>Bacteria</taxon>
        <taxon>Pseudomonadati</taxon>
        <taxon>Pseudomonadota</taxon>
        <taxon>Gammaproteobacteria</taxon>
        <taxon>Oceanospirillales</taxon>
        <taxon>Halomonadaceae</taxon>
        <taxon>Chromohalobacter</taxon>
    </lineage>
</organism>
<proteinExistence type="predicted"/>